<evidence type="ECO:0000313" key="2">
    <source>
        <dbReference type="Proteomes" id="UP000185999"/>
    </source>
</evidence>
<protein>
    <recommendedName>
        <fullName evidence="3">DUF1853 domain-containing protein</fullName>
    </recommendedName>
</protein>
<dbReference type="InterPro" id="IPR015003">
    <property type="entry name" value="DUF1853"/>
</dbReference>
<proteinExistence type="predicted"/>
<gene>
    <name evidence="1" type="ORF">SAMN05421760_11545</name>
</gene>
<dbReference type="AlphaFoldDB" id="A0A1N7PIU5"/>
<organism evidence="1 2">
    <name type="scientific">Neptunomonas antarctica</name>
    <dbReference type="NCBI Taxonomy" id="619304"/>
    <lineage>
        <taxon>Bacteria</taxon>
        <taxon>Pseudomonadati</taxon>
        <taxon>Pseudomonadota</taxon>
        <taxon>Gammaproteobacteria</taxon>
        <taxon>Oceanospirillales</taxon>
        <taxon>Oceanospirillaceae</taxon>
        <taxon>Neptunomonas</taxon>
    </lineage>
</organism>
<dbReference type="RefSeq" id="WP_054342247.1">
    <property type="nucleotide sequence ID" value="NZ_FTOE01000015.1"/>
</dbReference>
<sequence length="316" mass="37275">MKDRLVIDIEKDLQWFLNTKALMNTPATIEQFTAAEHLIGEQDFPPALMNYPAPPAYRLGLQFEDCIELLFKHSTRSQLLYRNLIIKYNRRVIGELDCLYQNAAGDNVHLELAIKFYLLHPPFSGLECFIGPGGRDRLDIKWQRLLQHQLPLSLLPETLNTLNELGVKPPVKHELLLTGMLFYPYQNWTSLDVPFLCVNPQHHRGWWLFQNQIHLLSPEIKSQYSFFILPRWHWMGGISHYETLQPLNYQTLIEHVLMDDEPKMVVIIKKNEEWLASQKKGHKEFQEEWQEVSRGFIVRNNWPETKPKQVQQNVKK</sequence>
<evidence type="ECO:0000313" key="1">
    <source>
        <dbReference type="EMBL" id="SIT10476.1"/>
    </source>
</evidence>
<name>A0A1N7PIU5_9GAMM</name>
<dbReference type="Pfam" id="PF08907">
    <property type="entry name" value="DUF1853"/>
    <property type="match status" value="1"/>
</dbReference>
<accession>A0A1N7PIU5</accession>
<dbReference type="STRING" id="619304.SAMN05421760_11545"/>
<dbReference type="OrthoDB" id="378654at2"/>
<reference evidence="2" key="1">
    <citation type="submission" date="2017-01" db="EMBL/GenBank/DDBJ databases">
        <authorList>
            <person name="Varghese N."/>
            <person name="Submissions S."/>
        </authorList>
    </citation>
    <scope>NUCLEOTIDE SEQUENCE [LARGE SCALE GENOMIC DNA]</scope>
    <source>
        <strain evidence="2">DSM 22306</strain>
    </source>
</reference>
<dbReference type="EMBL" id="FTOE01000015">
    <property type="protein sequence ID" value="SIT10476.1"/>
    <property type="molecule type" value="Genomic_DNA"/>
</dbReference>
<keyword evidence="2" id="KW-1185">Reference proteome</keyword>
<dbReference type="Proteomes" id="UP000185999">
    <property type="component" value="Unassembled WGS sequence"/>
</dbReference>
<evidence type="ECO:0008006" key="3">
    <source>
        <dbReference type="Google" id="ProtNLM"/>
    </source>
</evidence>